<evidence type="ECO:0000259" key="6">
    <source>
        <dbReference type="Pfam" id="PF01957"/>
    </source>
</evidence>
<feature type="transmembrane region" description="Helical" evidence="5">
    <location>
        <begin position="63"/>
        <end position="80"/>
    </location>
</feature>
<feature type="domain" description="NfeD-like C-terminal" evidence="6">
    <location>
        <begin position="98"/>
        <end position="150"/>
    </location>
</feature>
<protein>
    <submittedName>
        <fullName evidence="7">NfeD family protein</fullName>
    </submittedName>
</protein>
<feature type="transmembrane region" description="Helical" evidence="5">
    <location>
        <begin position="12"/>
        <end position="32"/>
    </location>
</feature>
<organism evidence="7 8">
    <name type="scientific">Methylobacterium longum</name>
    <dbReference type="NCBI Taxonomy" id="767694"/>
    <lineage>
        <taxon>Bacteria</taxon>
        <taxon>Pseudomonadati</taxon>
        <taxon>Pseudomonadota</taxon>
        <taxon>Alphaproteobacteria</taxon>
        <taxon>Hyphomicrobiales</taxon>
        <taxon>Methylobacteriaceae</taxon>
        <taxon>Methylobacterium</taxon>
    </lineage>
</organism>
<dbReference type="Proteomes" id="UP001244297">
    <property type="component" value="Unassembled WGS sequence"/>
</dbReference>
<dbReference type="RefSeq" id="WP_238289857.1">
    <property type="nucleotide sequence ID" value="NZ_BPQS01000018.1"/>
</dbReference>
<evidence type="ECO:0000313" key="7">
    <source>
        <dbReference type="EMBL" id="MDN3569410.1"/>
    </source>
</evidence>
<sequence length="152" mass="15544">MTLATLAGTFEALGAAWSWVIAGLVLAGAEILVPGMFLIWLGLAALATGLATAAVPMPWQGQTLLFSGLAVALVGIATRLHRRGAAAAGASLNRADRGLIGREGVLDEPIVQGAGHIRFDDTLWRVTGPDLPAGGRVRVTGISGTVLRVEAA</sequence>
<evidence type="ECO:0000256" key="1">
    <source>
        <dbReference type="ARBA" id="ARBA00004141"/>
    </source>
</evidence>
<dbReference type="PANTHER" id="PTHR33507:SF3">
    <property type="entry name" value="INNER MEMBRANE PROTEIN YBBJ"/>
    <property type="match status" value="1"/>
</dbReference>
<keyword evidence="2 5" id="KW-0812">Transmembrane</keyword>
<dbReference type="PANTHER" id="PTHR33507">
    <property type="entry name" value="INNER MEMBRANE PROTEIN YBBJ"/>
    <property type="match status" value="1"/>
</dbReference>
<accession>A0ABT8AIC1</accession>
<evidence type="ECO:0000313" key="8">
    <source>
        <dbReference type="Proteomes" id="UP001244297"/>
    </source>
</evidence>
<reference evidence="8" key="1">
    <citation type="journal article" date="2019" name="Int. J. Syst. Evol. Microbiol.">
        <title>The Global Catalogue of Microorganisms (GCM) 10K type strain sequencing project: providing services to taxonomists for standard genome sequencing and annotation.</title>
        <authorList>
            <consortium name="The Broad Institute Genomics Platform"/>
            <consortium name="The Broad Institute Genome Sequencing Center for Infectious Disease"/>
            <person name="Wu L."/>
            <person name="Ma J."/>
        </authorList>
    </citation>
    <scope>NUCLEOTIDE SEQUENCE [LARGE SCALE GENOMIC DNA]</scope>
    <source>
        <strain evidence="8">CECT 7806</strain>
    </source>
</reference>
<dbReference type="InterPro" id="IPR002810">
    <property type="entry name" value="NfeD-like_C"/>
</dbReference>
<keyword evidence="8" id="KW-1185">Reference proteome</keyword>
<keyword evidence="3 5" id="KW-1133">Transmembrane helix</keyword>
<proteinExistence type="predicted"/>
<evidence type="ECO:0000256" key="4">
    <source>
        <dbReference type="ARBA" id="ARBA00023136"/>
    </source>
</evidence>
<name>A0ABT8AIC1_9HYPH</name>
<evidence type="ECO:0000256" key="2">
    <source>
        <dbReference type="ARBA" id="ARBA00022692"/>
    </source>
</evidence>
<dbReference type="Pfam" id="PF01957">
    <property type="entry name" value="NfeD"/>
    <property type="match status" value="1"/>
</dbReference>
<dbReference type="EMBL" id="JAUFPT010000005">
    <property type="protein sequence ID" value="MDN3569410.1"/>
    <property type="molecule type" value="Genomic_DNA"/>
</dbReference>
<comment type="subcellular location">
    <subcellularLocation>
        <location evidence="1">Membrane</location>
        <topology evidence="1">Multi-pass membrane protein</topology>
    </subcellularLocation>
</comment>
<gene>
    <name evidence="7" type="ORF">QWZ18_02085</name>
</gene>
<feature type="transmembrane region" description="Helical" evidence="5">
    <location>
        <begin position="37"/>
        <end position="57"/>
    </location>
</feature>
<evidence type="ECO:0000256" key="3">
    <source>
        <dbReference type="ARBA" id="ARBA00022989"/>
    </source>
</evidence>
<dbReference type="InterPro" id="IPR012340">
    <property type="entry name" value="NA-bd_OB-fold"/>
</dbReference>
<evidence type="ECO:0000256" key="5">
    <source>
        <dbReference type="SAM" id="Phobius"/>
    </source>
</evidence>
<keyword evidence="4 5" id="KW-0472">Membrane</keyword>
<dbReference type="Gene3D" id="2.40.50.140">
    <property type="entry name" value="Nucleic acid-binding proteins"/>
    <property type="match status" value="1"/>
</dbReference>
<dbReference type="InterPro" id="IPR052165">
    <property type="entry name" value="Membrane_assoc_protease"/>
</dbReference>
<comment type="caution">
    <text evidence="7">The sequence shown here is derived from an EMBL/GenBank/DDBJ whole genome shotgun (WGS) entry which is preliminary data.</text>
</comment>